<gene>
    <name evidence="1" type="ORF">Gorai_009018</name>
</gene>
<dbReference type="EMBL" id="JABEZZ010000008">
    <property type="protein sequence ID" value="MBA0592030.1"/>
    <property type="molecule type" value="Genomic_DNA"/>
</dbReference>
<accession>A0A7J8PSS0</accession>
<protein>
    <submittedName>
        <fullName evidence="1">Uncharacterized protein</fullName>
    </submittedName>
</protein>
<feature type="non-terminal residue" evidence="1">
    <location>
        <position position="1"/>
    </location>
</feature>
<dbReference type="Proteomes" id="UP000593578">
    <property type="component" value="Unassembled WGS sequence"/>
</dbReference>
<name>A0A7J8PSS0_GOSRA</name>
<organism evidence="1 2">
    <name type="scientific">Gossypium raimondii</name>
    <name type="common">Peruvian cotton</name>
    <name type="synonym">Gossypium klotzschianum subsp. raimondii</name>
    <dbReference type="NCBI Taxonomy" id="29730"/>
    <lineage>
        <taxon>Eukaryota</taxon>
        <taxon>Viridiplantae</taxon>
        <taxon>Streptophyta</taxon>
        <taxon>Embryophyta</taxon>
        <taxon>Tracheophyta</taxon>
        <taxon>Spermatophyta</taxon>
        <taxon>Magnoliopsida</taxon>
        <taxon>eudicotyledons</taxon>
        <taxon>Gunneridae</taxon>
        <taxon>Pentapetalae</taxon>
        <taxon>rosids</taxon>
        <taxon>malvids</taxon>
        <taxon>Malvales</taxon>
        <taxon>Malvaceae</taxon>
        <taxon>Malvoideae</taxon>
        <taxon>Gossypium</taxon>
    </lineage>
</organism>
<evidence type="ECO:0000313" key="1">
    <source>
        <dbReference type="EMBL" id="MBA0592030.1"/>
    </source>
</evidence>
<dbReference type="AlphaFoldDB" id="A0A7J8PSS0"/>
<sequence length="97" mass="11291">SDEDFSSNSEFDEDQVNNYVTFASSVVSSSKGETNDDLNGGSKEDFLNIYKTMLRKWKQVYDLNTKELVETKLMLEIFNTSNIKLDGKNMSRQKRFW</sequence>
<reference evidence="1 2" key="1">
    <citation type="journal article" date="2019" name="Genome Biol. Evol.">
        <title>Insights into the evolution of the New World diploid cottons (Gossypium, subgenus Houzingenia) based on genome sequencing.</title>
        <authorList>
            <person name="Grover C.E."/>
            <person name="Arick M.A. 2nd"/>
            <person name="Thrash A."/>
            <person name="Conover J.L."/>
            <person name="Sanders W.S."/>
            <person name="Peterson D.G."/>
            <person name="Frelichowski J.E."/>
            <person name="Scheffler J.A."/>
            <person name="Scheffler B.E."/>
            <person name="Wendel J.F."/>
        </authorList>
    </citation>
    <scope>NUCLEOTIDE SEQUENCE [LARGE SCALE GENOMIC DNA]</scope>
    <source>
        <strain evidence="1">8</strain>
        <tissue evidence="1">Leaf</tissue>
    </source>
</reference>
<feature type="non-terminal residue" evidence="1">
    <location>
        <position position="97"/>
    </location>
</feature>
<proteinExistence type="predicted"/>
<comment type="caution">
    <text evidence="1">The sequence shown here is derived from an EMBL/GenBank/DDBJ whole genome shotgun (WGS) entry which is preliminary data.</text>
</comment>
<evidence type="ECO:0000313" key="2">
    <source>
        <dbReference type="Proteomes" id="UP000593578"/>
    </source>
</evidence>